<evidence type="ECO:0000313" key="2">
    <source>
        <dbReference type="WBParaSite" id="nRc.2.0.1.t12726-RA"/>
    </source>
</evidence>
<organism evidence="1 2">
    <name type="scientific">Romanomermis culicivorax</name>
    <name type="common">Nematode worm</name>
    <dbReference type="NCBI Taxonomy" id="13658"/>
    <lineage>
        <taxon>Eukaryota</taxon>
        <taxon>Metazoa</taxon>
        <taxon>Ecdysozoa</taxon>
        <taxon>Nematoda</taxon>
        <taxon>Enoplea</taxon>
        <taxon>Dorylaimia</taxon>
        <taxon>Mermithida</taxon>
        <taxon>Mermithoidea</taxon>
        <taxon>Mermithidae</taxon>
        <taxon>Romanomermis</taxon>
    </lineage>
</organism>
<evidence type="ECO:0000313" key="1">
    <source>
        <dbReference type="Proteomes" id="UP000887565"/>
    </source>
</evidence>
<name>A0A915IEW1_ROMCU</name>
<reference evidence="2" key="1">
    <citation type="submission" date="2022-11" db="UniProtKB">
        <authorList>
            <consortium name="WormBaseParasite"/>
        </authorList>
    </citation>
    <scope>IDENTIFICATION</scope>
</reference>
<sequence>MTPCRELAGAQTAVPKLGRRNGGTETCVSVLCKPTMLVHYLPYSPISHISLLAKLVNQQQ</sequence>
<accession>A0A915IEW1</accession>
<proteinExistence type="predicted"/>
<protein>
    <submittedName>
        <fullName evidence="2">Uncharacterized protein</fullName>
    </submittedName>
</protein>
<dbReference type="AlphaFoldDB" id="A0A915IEW1"/>
<dbReference type="Proteomes" id="UP000887565">
    <property type="component" value="Unplaced"/>
</dbReference>
<dbReference type="WBParaSite" id="nRc.2.0.1.t12726-RA">
    <property type="protein sequence ID" value="nRc.2.0.1.t12726-RA"/>
    <property type="gene ID" value="nRc.2.0.1.g12726"/>
</dbReference>
<keyword evidence="1" id="KW-1185">Reference proteome</keyword>